<organism evidence="3">
    <name type="scientific">mine drainage metagenome</name>
    <dbReference type="NCBI Taxonomy" id="410659"/>
    <lineage>
        <taxon>unclassified sequences</taxon>
        <taxon>metagenomes</taxon>
        <taxon>ecological metagenomes</taxon>
    </lineage>
</organism>
<accession>A0A1J5QQ53</accession>
<evidence type="ECO:0000256" key="1">
    <source>
        <dbReference type="ARBA" id="ARBA00022737"/>
    </source>
</evidence>
<dbReference type="Pfam" id="PF12796">
    <property type="entry name" value="Ank_2"/>
    <property type="match status" value="1"/>
</dbReference>
<proteinExistence type="predicted"/>
<dbReference type="EMBL" id="MLJW01000855">
    <property type="protein sequence ID" value="OIQ82007.1"/>
    <property type="molecule type" value="Genomic_DNA"/>
</dbReference>
<dbReference type="PANTHER" id="PTHR24171">
    <property type="entry name" value="ANKYRIN REPEAT DOMAIN-CONTAINING PROTEIN 39-RELATED"/>
    <property type="match status" value="1"/>
</dbReference>
<keyword evidence="2" id="KW-0040">ANK repeat</keyword>
<dbReference type="InterPro" id="IPR036770">
    <property type="entry name" value="Ankyrin_rpt-contain_sf"/>
</dbReference>
<comment type="caution">
    <text evidence="3">The sequence shown here is derived from an EMBL/GenBank/DDBJ whole genome shotgun (WGS) entry which is preliminary data.</text>
</comment>
<protein>
    <submittedName>
        <fullName evidence="3">Ankyrin repeat protein</fullName>
    </submittedName>
</protein>
<dbReference type="SUPFAM" id="SSF48403">
    <property type="entry name" value="Ankyrin repeat"/>
    <property type="match status" value="1"/>
</dbReference>
<dbReference type="PANTHER" id="PTHR24171:SF8">
    <property type="entry name" value="BRCA1-ASSOCIATED RING DOMAIN PROTEIN 1"/>
    <property type="match status" value="1"/>
</dbReference>
<reference evidence="3" key="1">
    <citation type="submission" date="2016-10" db="EMBL/GenBank/DDBJ databases">
        <title>Sequence of Gallionella enrichment culture.</title>
        <authorList>
            <person name="Poehlein A."/>
            <person name="Muehling M."/>
            <person name="Daniel R."/>
        </authorList>
    </citation>
    <scope>NUCLEOTIDE SEQUENCE</scope>
</reference>
<dbReference type="PROSITE" id="PS50088">
    <property type="entry name" value="ANK_REPEAT"/>
    <property type="match status" value="2"/>
</dbReference>
<dbReference type="AlphaFoldDB" id="A0A1J5QQ53"/>
<name>A0A1J5QQ53_9ZZZZ</name>
<evidence type="ECO:0000313" key="3">
    <source>
        <dbReference type="EMBL" id="OIQ82007.1"/>
    </source>
</evidence>
<gene>
    <name evidence="3" type="ORF">GALL_362130</name>
</gene>
<sequence length="163" mass="17612">MKLIKLMMLAALLSLSSAAFAITDDESVAYAGALQDGDIALVKKDLDTGVIGVDETRPLFGWTALQIAANRGQLEVVKFLVAHKANLNYQHEITKNTALQLAAMGGYTNVVQYLIDAGADVNLKMRGDVALLRVIRDQGNTKMVDILVKAGAKDDGCREEKCF</sequence>
<dbReference type="Gene3D" id="1.25.40.20">
    <property type="entry name" value="Ankyrin repeat-containing domain"/>
    <property type="match status" value="1"/>
</dbReference>
<dbReference type="PRINTS" id="PR01415">
    <property type="entry name" value="ANKYRIN"/>
</dbReference>
<dbReference type="InterPro" id="IPR002110">
    <property type="entry name" value="Ankyrin_rpt"/>
</dbReference>
<dbReference type="SMART" id="SM00248">
    <property type="entry name" value="ANK"/>
    <property type="match status" value="3"/>
</dbReference>
<dbReference type="GO" id="GO:0085020">
    <property type="term" value="P:protein K6-linked ubiquitination"/>
    <property type="evidence" value="ECO:0007669"/>
    <property type="project" value="TreeGrafter"/>
</dbReference>
<evidence type="ECO:0000256" key="2">
    <source>
        <dbReference type="ARBA" id="ARBA00023043"/>
    </source>
</evidence>
<dbReference type="GO" id="GO:0070531">
    <property type="term" value="C:BRCA1-A complex"/>
    <property type="evidence" value="ECO:0007669"/>
    <property type="project" value="TreeGrafter"/>
</dbReference>
<keyword evidence="1" id="KW-0677">Repeat</keyword>
<dbReference type="PROSITE" id="PS50297">
    <property type="entry name" value="ANK_REP_REGION"/>
    <property type="match status" value="2"/>
</dbReference>
<dbReference type="GO" id="GO:0031436">
    <property type="term" value="C:BRCA1-BARD1 complex"/>
    <property type="evidence" value="ECO:0007669"/>
    <property type="project" value="TreeGrafter"/>
</dbReference>
<dbReference type="GO" id="GO:0004842">
    <property type="term" value="F:ubiquitin-protein transferase activity"/>
    <property type="evidence" value="ECO:0007669"/>
    <property type="project" value="TreeGrafter"/>
</dbReference>